<organism evidence="5 7">
    <name type="scientific">Rotaria magnacalcarata</name>
    <dbReference type="NCBI Taxonomy" id="392030"/>
    <lineage>
        <taxon>Eukaryota</taxon>
        <taxon>Metazoa</taxon>
        <taxon>Spiralia</taxon>
        <taxon>Gnathifera</taxon>
        <taxon>Rotifera</taxon>
        <taxon>Eurotatoria</taxon>
        <taxon>Bdelloidea</taxon>
        <taxon>Philodinida</taxon>
        <taxon>Philodinidae</taxon>
        <taxon>Rotaria</taxon>
    </lineage>
</organism>
<dbReference type="InterPro" id="IPR000246">
    <property type="entry name" value="Peptidase_T2"/>
</dbReference>
<evidence type="ECO:0000256" key="2">
    <source>
        <dbReference type="PIRSR" id="PIRSR600246-1"/>
    </source>
</evidence>
<accession>A0A816AIH9</accession>
<dbReference type="Proteomes" id="UP000681967">
    <property type="component" value="Unassembled WGS sequence"/>
</dbReference>
<dbReference type="OrthoDB" id="77601at2759"/>
<dbReference type="Proteomes" id="UP000663834">
    <property type="component" value="Unassembled WGS sequence"/>
</dbReference>
<dbReference type="EMBL" id="CAJNOV010002880">
    <property type="protein sequence ID" value="CAF1120080.1"/>
    <property type="molecule type" value="Genomic_DNA"/>
</dbReference>
<proteinExistence type="inferred from homology"/>
<dbReference type="Pfam" id="PF01112">
    <property type="entry name" value="Asparaginase_2"/>
    <property type="match status" value="1"/>
</dbReference>
<evidence type="ECO:0000313" key="6">
    <source>
        <dbReference type="EMBL" id="CAF4009197.1"/>
    </source>
</evidence>
<feature type="active site" description="Nucleophile" evidence="2">
    <location>
        <position position="196"/>
    </location>
</feature>
<evidence type="ECO:0000313" key="7">
    <source>
        <dbReference type="Proteomes" id="UP000663834"/>
    </source>
</evidence>
<dbReference type="SUPFAM" id="SSF56235">
    <property type="entry name" value="N-terminal nucleophile aminohydrolases (Ntn hydrolases)"/>
    <property type="match status" value="1"/>
</dbReference>
<evidence type="ECO:0000256" key="1">
    <source>
        <dbReference type="ARBA" id="ARBA00010872"/>
    </source>
</evidence>
<dbReference type="GO" id="GO:0051604">
    <property type="term" value="P:protein maturation"/>
    <property type="evidence" value="ECO:0007669"/>
    <property type="project" value="TreeGrafter"/>
</dbReference>
<dbReference type="InterPro" id="IPR037464">
    <property type="entry name" value="Taspase1"/>
</dbReference>
<dbReference type="InterPro" id="IPR029055">
    <property type="entry name" value="Ntn_hydrolases_N"/>
</dbReference>
<dbReference type="GO" id="GO:0004298">
    <property type="term" value="F:threonine-type endopeptidase activity"/>
    <property type="evidence" value="ECO:0007669"/>
    <property type="project" value="InterPro"/>
</dbReference>
<gene>
    <name evidence="6" type="ORF">BYL167_LOCUS14125</name>
    <name evidence="4" type="ORF">CJN711_LOCUS8030</name>
    <name evidence="5" type="ORF">KQP761_LOCUS21944</name>
</gene>
<comment type="similarity">
    <text evidence="1">Belongs to the Ntn-hydrolase family.</text>
</comment>
<dbReference type="Gene3D" id="3.60.20.30">
    <property type="entry name" value="(Glycosyl)asparaginase"/>
    <property type="match status" value="1"/>
</dbReference>
<dbReference type="EMBL" id="CAJNOW010011468">
    <property type="protein sequence ID" value="CAF1598083.1"/>
    <property type="molecule type" value="Genomic_DNA"/>
</dbReference>
<dbReference type="AlphaFoldDB" id="A0A816AIH9"/>
<evidence type="ECO:0000313" key="4">
    <source>
        <dbReference type="EMBL" id="CAF1120080.1"/>
    </source>
</evidence>
<dbReference type="GO" id="GO:0005737">
    <property type="term" value="C:cytoplasm"/>
    <property type="evidence" value="ECO:0007669"/>
    <property type="project" value="TreeGrafter"/>
</dbReference>
<sequence>MADAIETETNYAGFIAVHVGAGLQSQARLPRYRETIKRACLQGIRALNNGKNASEAACMAVAVLEDCPLTNAGIGSNLTLDGNVECDASMMDEESYGAIGAVTGIKNPIALAWALLHTQKQGLLDGGRIPPCFLVGDGAKQWAQQHGIPLVDNQAMMTENSKFTYEKYKRKLDENTPETTKKIKTKNSDDTERLDTVGAIVIDQHGNVAAAASSGGILLKHSGRVGHSAMFGCGCWAERKDSCSIAVASSGTGEFLMKSLFSKSISDACSNDDLTPDTIRDHINHIFLNRTMTPTNAEKYFGFILLKMITNENQSRSVEVLCAHNTQTMFVGYMTTKQSKVTTCLSELHSNDSLTINIDSVRLT</sequence>
<reference evidence="5" key="1">
    <citation type="submission" date="2021-02" db="EMBL/GenBank/DDBJ databases">
        <authorList>
            <person name="Nowell W R."/>
        </authorList>
    </citation>
    <scope>NUCLEOTIDE SEQUENCE</scope>
</reference>
<protein>
    <recommendedName>
        <fullName evidence="8">Threonine aspartase</fullName>
    </recommendedName>
</protein>
<dbReference type="PANTHER" id="PTHR10188:SF8">
    <property type="entry name" value="THREONINE ASPARTASE 1"/>
    <property type="match status" value="1"/>
</dbReference>
<evidence type="ECO:0000256" key="3">
    <source>
        <dbReference type="PIRSR" id="PIRSR600246-3"/>
    </source>
</evidence>
<evidence type="ECO:0000313" key="5">
    <source>
        <dbReference type="EMBL" id="CAF1598083.1"/>
    </source>
</evidence>
<dbReference type="EMBL" id="CAJOBH010004971">
    <property type="protein sequence ID" value="CAF4009197.1"/>
    <property type="molecule type" value="Genomic_DNA"/>
</dbReference>
<evidence type="ECO:0008006" key="8">
    <source>
        <dbReference type="Google" id="ProtNLM"/>
    </source>
</evidence>
<dbReference type="PANTHER" id="PTHR10188">
    <property type="entry name" value="L-ASPARAGINASE"/>
    <property type="match status" value="1"/>
</dbReference>
<name>A0A816AIH9_9BILA</name>
<dbReference type="CDD" id="cd04514">
    <property type="entry name" value="Taspase1_like"/>
    <property type="match status" value="1"/>
</dbReference>
<dbReference type="Proteomes" id="UP000663855">
    <property type="component" value="Unassembled WGS sequence"/>
</dbReference>
<feature type="site" description="Cleavage; by autolysis" evidence="3">
    <location>
        <begin position="195"/>
        <end position="196"/>
    </location>
</feature>
<comment type="caution">
    <text evidence="5">The sequence shown here is derived from an EMBL/GenBank/DDBJ whole genome shotgun (WGS) entry which is preliminary data.</text>
</comment>